<comment type="caution">
    <text evidence="1">The sequence shown here is derived from an EMBL/GenBank/DDBJ whole genome shotgun (WGS) entry which is preliminary data.</text>
</comment>
<sequence>MKKAFLKMFNSSPKFLVVVASKRHDCLKGSAMPVSMSATTTHYAAAVETNGHRVEMITDENIEKHIITLIQNGCSRQVG</sequence>
<organism evidence="1 2">
    <name type="scientific">Aureobasidium vineae</name>
    <dbReference type="NCBI Taxonomy" id="2773715"/>
    <lineage>
        <taxon>Eukaryota</taxon>
        <taxon>Fungi</taxon>
        <taxon>Dikarya</taxon>
        <taxon>Ascomycota</taxon>
        <taxon>Pezizomycotina</taxon>
        <taxon>Dothideomycetes</taxon>
        <taxon>Dothideomycetidae</taxon>
        <taxon>Dothideales</taxon>
        <taxon>Saccotheciaceae</taxon>
        <taxon>Aureobasidium</taxon>
    </lineage>
</organism>
<dbReference type="Proteomes" id="UP000716446">
    <property type="component" value="Unassembled WGS sequence"/>
</dbReference>
<proteinExistence type="predicted"/>
<keyword evidence="2" id="KW-1185">Reference proteome</keyword>
<evidence type="ECO:0000313" key="1">
    <source>
        <dbReference type="EMBL" id="CAD0083698.1"/>
    </source>
</evidence>
<reference evidence="1" key="1">
    <citation type="submission" date="2020-06" db="EMBL/GenBank/DDBJ databases">
        <authorList>
            <person name="Onetto C."/>
        </authorList>
    </citation>
    <scope>NUCLEOTIDE SEQUENCE</scope>
</reference>
<dbReference type="AlphaFoldDB" id="A0A9N8P6W4"/>
<name>A0A9N8P6W4_9PEZI</name>
<dbReference type="EMBL" id="CAIJEN010000002">
    <property type="protein sequence ID" value="CAD0083698.1"/>
    <property type="molecule type" value="Genomic_DNA"/>
</dbReference>
<protein>
    <submittedName>
        <fullName evidence="1">Uncharacterized protein</fullName>
    </submittedName>
</protein>
<gene>
    <name evidence="1" type="ORF">AWRI4619_LOCUS2265</name>
</gene>
<evidence type="ECO:0000313" key="2">
    <source>
        <dbReference type="Proteomes" id="UP000716446"/>
    </source>
</evidence>
<accession>A0A9N8P6W4</accession>